<dbReference type="SUPFAM" id="SSF109854">
    <property type="entry name" value="DinB/YfiT-like putative metalloenzymes"/>
    <property type="match status" value="1"/>
</dbReference>
<sequence length="152" mass="17804">MALPNIFSKEVTDQVIQRIEQLSPESQPQWGKMNIAQMLAHCCVAYELVYDNKHPKPGAFMKFIISMLAKNQVVGEKPYSKSIRTAPVFLITDEREFQTEKKRLIAYLEHTQKQGKHTFQDKESHSFGKLSVEQWNNLFYKHIDHHLRQFGI</sequence>
<name>A0A4R0NR94_9SPHI</name>
<accession>A0A4R0NR94</accession>
<dbReference type="Gene3D" id="1.20.120.450">
    <property type="entry name" value="dinb family like domain"/>
    <property type="match status" value="1"/>
</dbReference>
<reference evidence="1 2" key="1">
    <citation type="submission" date="2019-02" db="EMBL/GenBank/DDBJ databases">
        <title>Pedobacter sp. RP-1-14 sp. nov., isolated from Arctic soil.</title>
        <authorList>
            <person name="Dahal R.H."/>
        </authorList>
    </citation>
    <scope>NUCLEOTIDE SEQUENCE [LARGE SCALE GENOMIC DNA]</scope>
    <source>
        <strain evidence="1 2">RP-1-14</strain>
    </source>
</reference>
<organism evidence="1 2">
    <name type="scientific">Pedobacter psychroterrae</name>
    <dbReference type="NCBI Taxonomy" id="2530453"/>
    <lineage>
        <taxon>Bacteria</taxon>
        <taxon>Pseudomonadati</taxon>
        <taxon>Bacteroidota</taxon>
        <taxon>Sphingobacteriia</taxon>
        <taxon>Sphingobacteriales</taxon>
        <taxon>Sphingobacteriaceae</taxon>
        <taxon>Pedobacter</taxon>
    </lineage>
</organism>
<dbReference type="RefSeq" id="WP_131593892.1">
    <property type="nucleotide sequence ID" value="NZ_SJSL01000001.1"/>
</dbReference>
<gene>
    <name evidence="1" type="ORF">EZ437_05135</name>
</gene>
<dbReference type="InterPro" id="IPR034660">
    <property type="entry name" value="DinB/YfiT-like"/>
</dbReference>
<dbReference type="InterPro" id="IPR011463">
    <property type="entry name" value="DUF1569"/>
</dbReference>
<dbReference type="AlphaFoldDB" id="A0A4R0NR94"/>
<proteinExistence type="predicted"/>
<comment type="caution">
    <text evidence="1">The sequence shown here is derived from an EMBL/GenBank/DDBJ whole genome shotgun (WGS) entry which is preliminary data.</text>
</comment>
<keyword evidence="2" id="KW-1185">Reference proteome</keyword>
<protein>
    <submittedName>
        <fullName evidence="1">DUF1569 domain-containing protein</fullName>
    </submittedName>
</protein>
<dbReference type="Proteomes" id="UP000293347">
    <property type="component" value="Unassembled WGS sequence"/>
</dbReference>
<evidence type="ECO:0000313" key="2">
    <source>
        <dbReference type="Proteomes" id="UP000293347"/>
    </source>
</evidence>
<evidence type="ECO:0000313" key="1">
    <source>
        <dbReference type="EMBL" id="TCD03356.1"/>
    </source>
</evidence>
<dbReference type="Pfam" id="PF07606">
    <property type="entry name" value="DUF1569"/>
    <property type="match status" value="1"/>
</dbReference>
<dbReference type="OrthoDB" id="2599194at2"/>
<dbReference type="EMBL" id="SJSL01000001">
    <property type="protein sequence ID" value="TCD03356.1"/>
    <property type="molecule type" value="Genomic_DNA"/>
</dbReference>